<reference evidence="1" key="1">
    <citation type="submission" date="2018-06" db="EMBL/GenBank/DDBJ databases">
        <authorList>
            <person name="Zhirakovskaya E."/>
        </authorList>
    </citation>
    <scope>NUCLEOTIDE SEQUENCE</scope>
</reference>
<dbReference type="EMBL" id="UOFD01000034">
    <property type="protein sequence ID" value="VAW51687.1"/>
    <property type="molecule type" value="Genomic_DNA"/>
</dbReference>
<accession>A0A3B0WM70</accession>
<dbReference type="AlphaFoldDB" id="A0A3B0WM70"/>
<organism evidence="1">
    <name type="scientific">hydrothermal vent metagenome</name>
    <dbReference type="NCBI Taxonomy" id="652676"/>
    <lineage>
        <taxon>unclassified sequences</taxon>
        <taxon>metagenomes</taxon>
        <taxon>ecological metagenomes</taxon>
    </lineage>
</organism>
<gene>
    <name evidence="1" type="ORF">MNBD_GAMMA06-1903</name>
</gene>
<name>A0A3B0WM70_9ZZZZ</name>
<evidence type="ECO:0000313" key="1">
    <source>
        <dbReference type="EMBL" id="VAW51687.1"/>
    </source>
</evidence>
<sequence length="93" mass="11082">MFAQAANLVELPETYRTPLFDMVYDDLTEWRAPPKEKNPWREGEEDLVVKPRIKLEFFPQYNYDSIETPISDSLFQNEYEIEKPAANILEYSF</sequence>
<proteinExistence type="predicted"/>
<protein>
    <submittedName>
        <fullName evidence="1">Uncharacterized protein</fullName>
    </submittedName>
</protein>